<dbReference type="Pfam" id="PF04818">
    <property type="entry name" value="CID"/>
    <property type="match status" value="1"/>
</dbReference>
<dbReference type="InterPro" id="IPR006569">
    <property type="entry name" value="CID_dom"/>
</dbReference>
<evidence type="ECO:0000313" key="4">
    <source>
        <dbReference type="Proteomes" id="UP000005666"/>
    </source>
</evidence>
<dbReference type="EMBL" id="HE612859">
    <property type="protein sequence ID" value="CCE62818.1"/>
    <property type="molecule type" value="Genomic_DNA"/>
</dbReference>
<feature type="compositionally biased region" description="Acidic residues" evidence="1">
    <location>
        <begin position="281"/>
        <end position="291"/>
    </location>
</feature>
<dbReference type="CDD" id="cd17003">
    <property type="entry name" value="CID_Rtt103"/>
    <property type="match status" value="1"/>
</dbReference>
<dbReference type="Gene3D" id="1.25.40.90">
    <property type="match status" value="1"/>
</dbReference>
<keyword evidence="4" id="KW-1185">Reference proteome</keyword>
<gene>
    <name evidence="3" type="primary">TPHA0D01790</name>
    <name evidence="3" type="ordered locus">TPHA_0D01790</name>
</gene>
<dbReference type="SMART" id="SM00582">
    <property type="entry name" value="RPR"/>
    <property type="match status" value="1"/>
</dbReference>
<dbReference type="InterPro" id="IPR008942">
    <property type="entry name" value="ENTH_VHS"/>
</dbReference>
<dbReference type="HOGENOM" id="CLU_053395_0_0_1"/>
<dbReference type="eggNOG" id="KOG2669">
    <property type="taxonomic scope" value="Eukaryota"/>
</dbReference>
<feature type="region of interest" description="Disordered" evidence="1">
    <location>
        <begin position="137"/>
        <end position="160"/>
    </location>
</feature>
<dbReference type="Proteomes" id="UP000005666">
    <property type="component" value="Chromosome 4"/>
</dbReference>
<dbReference type="KEGG" id="tpf:TPHA_0D01790"/>
<organism evidence="3 4">
    <name type="scientific">Tetrapisispora phaffii (strain ATCC 24235 / CBS 4417 / NBRC 1672 / NRRL Y-8282 / UCD 70-5)</name>
    <name type="common">Yeast</name>
    <name type="synonym">Fabospora phaffii</name>
    <dbReference type="NCBI Taxonomy" id="1071381"/>
    <lineage>
        <taxon>Eukaryota</taxon>
        <taxon>Fungi</taxon>
        <taxon>Dikarya</taxon>
        <taxon>Ascomycota</taxon>
        <taxon>Saccharomycotina</taxon>
        <taxon>Saccharomycetes</taxon>
        <taxon>Saccharomycetales</taxon>
        <taxon>Saccharomycetaceae</taxon>
        <taxon>Tetrapisispora</taxon>
    </lineage>
</organism>
<protein>
    <recommendedName>
        <fullName evidence="2">CID domain-containing protein</fullName>
    </recommendedName>
</protein>
<dbReference type="STRING" id="1071381.G8BSJ7"/>
<dbReference type="GO" id="GO:0099122">
    <property type="term" value="F:RNA polymerase II C-terminal domain binding"/>
    <property type="evidence" value="ECO:0007669"/>
    <property type="project" value="InterPro"/>
</dbReference>
<dbReference type="GO" id="GO:0031124">
    <property type="term" value="P:mRNA 3'-end processing"/>
    <property type="evidence" value="ECO:0007669"/>
    <property type="project" value="InterPro"/>
</dbReference>
<dbReference type="InterPro" id="IPR047883">
    <property type="entry name" value="Rtt103-like_CID"/>
</dbReference>
<reference evidence="3 4" key="1">
    <citation type="journal article" date="2011" name="Proc. Natl. Acad. Sci. U.S.A.">
        <title>Evolutionary erosion of yeast sex chromosomes by mating-type switching accidents.</title>
        <authorList>
            <person name="Gordon J.L."/>
            <person name="Armisen D."/>
            <person name="Proux-Wera E."/>
            <person name="Oheigeartaigh S.S."/>
            <person name="Byrne K.P."/>
            <person name="Wolfe K.H."/>
        </authorList>
    </citation>
    <scope>NUCLEOTIDE SEQUENCE [LARGE SCALE GENOMIC DNA]</scope>
    <source>
        <strain evidence="4">ATCC 24235 / CBS 4417 / NBRC 1672 / NRRL Y-8282 / UCD 70-5</strain>
    </source>
</reference>
<dbReference type="PROSITE" id="PS51391">
    <property type="entry name" value="CID"/>
    <property type="match status" value="1"/>
</dbReference>
<sequence length="376" mass="43312">MQFSSEQFVNRLNTLEDSQESIANGSKWLLSQYKYTDDIMTVWQDYMLNKNNNTRRKLMSVYLINHVVQESKRKKIVNFYGNDKFGSSVINVINKIYFTLPSDLKKKVKRVLTIWKDRKIFSNVVLQDIDSSIFQESEEVPNKTGKQTSSIDSTSESSKNKFEQTLSANLRELASKETELVKTTQSVNASYLRFKDIMKTNSRDNLNAIGDSTKLLIESNITIRTLKRDILNKLLEENDKLIEDEQNLLGEIDMILHSNTISNDQNYNNDNDDVLPTYEDNKDESDSDSDISTDGKGNGGDKITSNESTMQKRTSELSATDDSEIDTQRKNQKAQMNLLSILREMDRITVVVSRVMIMLIHQTTIKILSRRVFKIY</sequence>
<name>G8BSJ7_TETPH</name>
<evidence type="ECO:0000313" key="3">
    <source>
        <dbReference type="EMBL" id="CCE62818.1"/>
    </source>
</evidence>
<dbReference type="AlphaFoldDB" id="G8BSJ7"/>
<feature type="region of interest" description="Disordered" evidence="1">
    <location>
        <begin position="261"/>
        <end position="330"/>
    </location>
</feature>
<dbReference type="GeneID" id="11534130"/>
<evidence type="ECO:0000259" key="2">
    <source>
        <dbReference type="PROSITE" id="PS51391"/>
    </source>
</evidence>
<feature type="compositionally biased region" description="Polar residues" evidence="1">
    <location>
        <begin position="303"/>
        <end position="318"/>
    </location>
</feature>
<dbReference type="RefSeq" id="XP_003685252.1">
    <property type="nucleotide sequence ID" value="XM_003685204.1"/>
</dbReference>
<evidence type="ECO:0000256" key="1">
    <source>
        <dbReference type="SAM" id="MobiDB-lite"/>
    </source>
</evidence>
<dbReference type="OMA" id="HYELDIE"/>
<proteinExistence type="predicted"/>
<dbReference type="OrthoDB" id="10069473at2759"/>
<accession>G8BSJ7</accession>
<feature type="domain" description="CID" evidence="2">
    <location>
        <begin position="1"/>
        <end position="137"/>
    </location>
</feature>
<dbReference type="SUPFAM" id="SSF48464">
    <property type="entry name" value="ENTH/VHS domain"/>
    <property type="match status" value="1"/>
</dbReference>